<evidence type="ECO:0000313" key="5">
    <source>
        <dbReference type="EMBL" id="MEJ8572579.1"/>
    </source>
</evidence>
<evidence type="ECO:0000313" key="6">
    <source>
        <dbReference type="Proteomes" id="UP001378188"/>
    </source>
</evidence>
<dbReference type="Gene3D" id="3.40.47.10">
    <property type="match status" value="2"/>
</dbReference>
<dbReference type="InterPro" id="IPR016039">
    <property type="entry name" value="Thiolase-like"/>
</dbReference>
<dbReference type="Proteomes" id="UP001378188">
    <property type="component" value="Unassembled WGS sequence"/>
</dbReference>
<comment type="caution">
    <text evidence="5">The sequence shown here is derived from an EMBL/GenBank/DDBJ whole genome shotgun (WGS) entry which is preliminary data.</text>
</comment>
<dbReference type="CDD" id="cd00827">
    <property type="entry name" value="init_cond_enzymes"/>
    <property type="match status" value="1"/>
</dbReference>
<dbReference type="InterPro" id="IPR012340">
    <property type="entry name" value="NA-bd_OB-fold"/>
</dbReference>
<evidence type="ECO:0000256" key="2">
    <source>
        <dbReference type="ARBA" id="ARBA00023315"/>
    </source>
</evidence>
<feature type="domain" description="Beta-ketoacyl-[acyl-carrier-protein] synthase III C-terminal" evidence="4">
    <location>
        <begin position="216"/>
        <end position="295"/>
    </location>
</feature>
<dbReference type="GO" id="GO:0044550">
    <property type="term" value="P:secondary metabolite biosynthetic process"/>
    <property type="evidence" value="ECO:0007669"/>
    <property type="project" value="TreeGrafter"/>
</dbReference>
<dbReference type="SUPFAM" id="SSF53901">
    <property type="entry name" value="Thiolase-like"/>
    <property type="match status" value="2"/>
</dbReference>
<evidence type="ECO:0000259" key="3">
    <source>
        <dbReference type="Pfam" id="PF01796"/>
    </source>
</evidence>
<keyword evidence="1" id="KW-0808">Transferase</keyword>
<dbReference type="GO" id="GO:0016746">
    <property type="term" value="F:acyltransferase activity"/>
    <property type="evidence" value="ECO:0007669"/>
    <property type="project" value="UniProtKB-KW"/>
</dbReference>
<dbReference type="EMBL" id="JAZHOF010000005">
    <property type="protein sequence ID" value="MEJ8572579.1"/>
    <property type="molecule type" value="Genomic_DNA"/>
</dbReference>
<dbReference type="PANTHER" id="PTHR34069:SF2">
    <property type="entry name" value="BETA-KETOACYL-[ACYL-CARRIER-PROTEIN] SYNTHASE III"/>
    <property type="match status" value="1"/>
</dbReference>
<name>A0AAW9RFP9_9HYPH</name>
<organism evidence="5 6">
    <name type="scientific">Microbaculum marinum</name>
    <dbReference type="NCBI Taxonomy" id="1764581"/>
    <lineage>
        <taxon>Bacteria</taxon>
        <taxon>Pseudomonadati</taxon>
        <taxon>Pseudomonadota</taxon>
        <taxon>Alphaproteobacteria</taxon>
        <taxon>Hyphomicrobiales</taxon>
        <taxon>Tepidamorphaceae</taxon>
        <taxon>Microbaculum</taxon>
    </lineage>
</organism>
<dbReference type="InterPro" id="IPR002878">
    <property type="entry name" value="ChsH2_C"/>
</dbReference>
<dbReference type="Pfam" id="PF08541">
    <property type="entry name" value="ACP_syn_III_C"/>
    <property type="match status" value="1"/>
</dbReference>
<protein>
    <submittedName>
        <fullName evidence="5">3-oxoacyl-[acyl-carrier-protein] synthase III C-terminal domain-containing protein</fullName>
    </submittedName>
</protein>
<keyword evidence="2" id="KW-0012">Acyltransferase</keyword>
<dbReference type="PANTHER" id="PTHR34069">
    <property type="entry name" value="3-OXOACYL-[ACYL-CARRIER-PROTEIN] SYNTHASE 3"/>
    <property type="match status" value="1"/>
</dbReference>
<dbReference type="Pfam" id="PF01796">
    <property type="entry name" value="OB_ChsH2_C"/>
    <property type="match status" value="1"/>
</dbReference>
<keyword evidence="6" id="KW-1185">Reference proteome</keyword>
<sequence>MTGIAAIGTYLPRARLERSSIAEAVGWLAPGLARSASGQRTLAFWDEDSTTMAVAAARDCLSGSAGRDAGDRIASLAFATTTPAFAERQNASVVHGALRLPPDCIAQDVTGTPRGALVTLHMALEAASAALVVAADRPVSRAGSADEMQLADGGAAVLTGAGPGLLAYLGGASLTSPFADRYRRTGSDFATVWEERWVREEGILKLVPDAIARALGRAGVGAGDIDLFVFPGTIRGIGSAVAKKAGLGNARIADTLAARCGDTGTGHALLMLAAAMEEIEPGERILLAQFGQGATALVFEATEAIAERRPAVSAQLDAGIPERHYLKLPVFCGLLPWEKGLRGRGGVNEALSVAHRYNDALLGFVGGRCRETGAVQFPPSRISANPQAPLADTQDPYPLADRLGRIASVTADGLAFSHQPPACYGLVDFDGGGRLMMEFTDPDAQAMRIGDAVRFVFRIKDVDEQNAYLRYFWKAVPASAASRAATDEADRRSA</sequence>
<gene>
    <name evidence="5" type="ORF">V3328_13905</name>
</gene>
<evidence type="ECO:0000256" key="1">
    <source>
        <dbReference type="ARBA" id="ARBA00022679"/>
    </source>
</evidence>
<dbReference type="InterPro" id="IPR013747">
    <property type="entry name" value="ACP_syn_III_C"/>
</dbReference>
<feature type="domain" description="ChsH2 C-terminal OB-fold" evidence="3">
    <location>
        <begin position="404"/>
        <end position="458"/>
    </location>
</feature>
<dbReference type="AlphaFoldDB" id="A0AAW9RFP9"/>
<dbReference type="RefSeq" id="WP_340330276.1">
    <property type="nucleotide sequence ID" value="NZ_JAZHOF010000005.1"/>
</dbReference>
<proteinExistence type="predicted"/>
<evidence type="ECO:0000259" key="4">
    <source>
        <dbReference type="Pfam" id="PF08541"/>
    </source>
</evidence>
<accession>A0AAW9RFP9</accession>
<dbReference type="SUPFAM" id="SSF50249">
    <property type="entry name" value="Nucleic acid-binding proteins"/>
    <property type="match status" value="1"/>
</dbReference>
<reference evidence="5 6" key="1">
    <citation type="submission" date="2024-02" db="EMBL/GenBank/DDBJ databases">
        <title>Genome analysis and characterization of Microbaculum marinisediminis sp. nov., isolated from marine sediment.</title>
        <authorList>
            <person name="Du Z.-J."/>
            <person name="Ye Y.-Q."/>
            <person name="Zhang Z.-R."/>
            <person name="Yuan S.-M."/>
            <person name="Zhang X.-Y."/>
        </authorList>
    </citation>
    <scope>NUCLEOTIDE SEQUENCE [LARGE SCALE GENOMIC DNA]</scope>
    <source>
        <strain evidence="5 6">SDUM1044001</strain>
    </source>
</reference>